<dbReference type="Gene3D" id="3.40.50.1820">
    <property type="entry name" value="alpha/beta hydrolase"/>
    <property type="match status" value="1"/>
</dbReference>
<dbReference type="PANTHER" id="PTHR43194">
    <property type="entry name" value="HYDROLASE ALPHA/BETA FOLD FAMILY"/>
    <property type="match status" value="1"/>
</dbReference>
<dbReference type="Proteomes" id="UP000594034">
    <property type="component" value="Chromosome"/>
</dbReference>
<dbReference type="InterPro" id="IPR050228">
    <property type="entry name" value="Carboxylesterase_BioH"/>
</dbReference>
<name>A0A5J6WT50_9GAMM</name>
<dbReference type="KEGG" id="asim:FE240_04275"/>
<dbReference type="Pfam" id="PF12146">
    <property type="entry name" value="Hydrolase_4"/>
    <property type="match status" value="1"/>
</dbReference>
<keyword evidence="3" id="KW-1185">Reference proteome</keyword>
<dbReference type="RefSeq" id="WP_193003505.1">
    <property type="nucleotide sequence ID" value="NZ_CP040449.1"/>
</dbReference>
<sequence>MSSKIYFNTGRRLSLRRMVTGMATTLHHRLAPRHAKRVARDLLLTPQRDQRAITAPAGLSEQPLATPQGEIMTYRLGSGPVWLLVHGWSGSARQFFPLMEQIAAAGFTALAYDHPAHGQSAGRHGHLPLFLRTLETLLEHEAPPVAVTAHSMGAAVVLSSHHPALAGVPLLLIAPVLDYVPQLYGMVARSGYSMPLFKAVVRDIEEEFQLPLANLDPLGQLLARTSPATIVHDRGDRFAPYLDSARAAEQGEHVSLITTEGLGHGRILASAPLFSAIGHLRQTL</sequence>
<dbReference type="AlphaFoldDB" id="A0A5J6WT50"/>
<dbReference type="InterPro" id="IPR029058">
    <property type="entry name" value="AB_hydrolase_fold"/>
</dbReference>
<dbReference type="PANTHER" id="PTHR43194:SF2">
    <property type="entry name" value="PEROXISOMAL MEMBRANE PROTEIN LPX1"/>
    <property type="match status" value="1"/>
</dbReference>
<evidence type="ECO:0000259" key="1">
    <source>
        <dbReference type="Pfam" id="PF12146"/>
    </source>
</evidence>
<reference evidence="2 3" key="1">
    <citation type="submission" date="2019-05" db="EMBL/GenBank/DDBJ databases">
        <title>OXA-830, a novel chromosomally encoded expanded-spectrum class D beta-lactamase in Aeromonas simiae.</title>
        <authorList>
            <person name="Zhou W."/>
            <person name="Chen Q."/>
        </authorList>
    </citation>
    <scope>NUCLEOTIDE SEQUENCE [LARGE SCALE GENOMIC DNA]</scope>
    <source>
        <strain evidence="2 3">A6</strain>
    </source>
</reference>
<evidence type="ECO:0000313" key="2">
    <source>
        <dbReference type="EMBL" id="QFI53980.1"/>
    </source>
</evidence>
<organism evidence="2 3">
    <name type="scientific">Aeromonas simiae</name>
    <dbReference type="NCBI Taxonomy" id="218936"/>
    <lineage>
        <taxon>Bacteria</taxon>
        <taxon>Pseudomonadati</taxon>
        <taxon>Pseudomonadota</taxon>
        <taxon>Gammaproteobacteria</taxon>
        <taxon>Aeromonadales</taxon>
        <taxon>Aeromonadaceae</taxon>
        <taxon>Aeromonas</taxon>
    </lineage>
</organism>
<dbReference type="EMBL" id="CP040449">
    <property type="protein sequence ID" value="QFI53980.1"/>
    <property type="molecule type" value="Genomic_DNA"/>
</dbReference>
<feature type="domain" description="Serine aminopeptidase S33" evidence="1">
    <location>
        <begin position="83"/>
        <end position="183"/>
    </location>
</feature>
<proteinExistence type="predicted"/>
<gene>
    <name evidence="2" type="ORF">FE240_04275</name>
</gene>
<accession>A0A5J6WT50</accession>
<dbReference type="SUPFAM" id="SSF53474">
    <property type="entry name" value="alpha/beta-Hydrolases"/>
    <property type="match status" value="1"/>
</dbReference>
<evidence type="ECO:0000313" key="3">
    <source>
        <dbReference type="Proteomes" id="UP000594034"/>
    </source>
</evidence>
<protein>
    <submittedName>
        <fullName evidence="2">Lysophospholipase</fullName>
    </submittedName>
</protein>
<dbReference type="InterPro" id="IPR022742">
    <property type="entry name" value="Hydrolase_4"/>
</dbReference>